<keyword evidence="3" id="KW-1185">Reference proteome</keyword>
<evidence type="ECO:0000313" key="2">
    <source>
        <dbReference type="EMBL" id="URL58182.1"/>
    </source>
</evidence>
<gene>
    <name evidence="2" type="ORF">IM816_16535</name>
</gene>
<dbReference type="RefSeq" id="WP_250338927.1">
    <property type="nucleotide sequence ID" value="NZ_CP063231.1"/>
</dbReference>
<feature type="compositionally biased region" description="Basic and acidic residues" evidence="1">
    <location>
        <begin position="118"/>
        <end position="128"/>
    </location>
</feature>
<sequence length="128" mass="14290">MAFLRGLAERLVESEHSAGHARIVKLDAQYELDQARRARTKASGKVDAWAAAHPIRMRANRLSGRQPRAWRDLSHDVAFWRRAVADVKRIMEVQEGAAAQATSDAERVAQTPSSCGRSHGDRHPHVYA</sequence>
<accession>A0ABY4T276</accession>
<dbReference type="EMBL" id="CP063231">
    <property type="protein sequence ID" value="URL58182.1"/>
    <property type="molecule type" value="Genomic_DNA"/>
</dbReference>
<evidence type="ECO:0000256" key="1">
    <source>
        <dbReference type="SAM" id="MobiDB-lite"/>
    </source>
</evidence>
<dbReference type="Proteomes" id="UP001056681">
    <property type="component" value="Chromosome"/>
</dbReference>
<evidence type="ECO:0000313" key="3">
    <source>
        <dbReference type="Proteomes" id="UP001056681"/>
    </source>
</evidence>
<proteinExistence type="predicted"/>
<reference evidence="2" key="1">
    <citation type="submission" date="2020-10" db="EMBL/GenBank/DDBJ databases">
        <title>Whole-genome sequence of Luteibacter sp. EIF3.</title>
        <authorList>
            <person name="Friedrich I."/>
            <person name="Hertel R."/>
            <person name="Daniel R."/>
        </authorList>
    </citation>
    <scope>NUCLEOTIDE SEQUENCE</scope>
    <source>
        <strain evidence="2">EIF3</strain>
    </source>
</reference>
<protein>
    <submittedName>
        <fullName evidence="2">Uncharacterized protein</fullName>
    </submittedName>
</protein>
<name>A0ABY4T276_9GAMM</name>
<organism evidence="2 3">
    <name type="scientific">Luteibacter flocculans</name>
    <dbReference type="NCBI Taxonomy" id="2780091"/>
    <lineage>
        <taxon>Bacteria</taxon>
        <taxon>Pseudomonadati</taxon>
        <taxon>Pseudomonadota</taxon>
        <taxon>Gammaproteobacteria</taxon>
        <taxon>Lysobacterales</taxon>
        <taxon>Rhodanobacteraceae</taxon>
        <taxon>Luteibacter</taxon>
    </lineage>
</organism>
<feature type="region of interest" description="Disordered" evidence="1">
    <location>
        <begin position="97"/>
        <end position="128"/>
    </location>
</feature>